<organism evidence="1">
    <name type="scientific">Rhizophora mucronata</name>
    <name type="common">Asiatic mangrove</name>
    <dbReference type="NCBI Taxonomy" id="61149"/>
    <lineage>
        <taxon>Eukaryota</taxon>
        <taxon>Viridiplantae</taxon>
        <taxon>Streptophyta</taxon>
        <taxon>Embryophyta</taxon>
        <taxon>Tracheophyta</taxon>
        <taxon>Spermatophyta</taxon>
        <taxon>Magnoliopsida</taxon>
        <taxon>eudicotyledons</taxon>
        <taxon>Gunneridae</taxon>
        <taxon>Pentapetalae</taxon>
        <taxon>rosids</taxon>
        <taxon>fabids</taxon>
        <taxon>Malpighiales</taxon>
        <taxon>Rhizophoraceae</taxon>
        <taxon>Rhizophora</taxon>
    </lineage>
</organism>
<protein>
    <submittedName>
        <fullName evidence="1">Uncharacterized protein</fullName>
    </submittedName>
</protein>
<reference evidence="1" key="1">
    <citation type="submission" date="2018-02" db="EMBL/GenBank/DDBJ databases">
        <title>Rhizophora mucronata_Transcriptome.</title>
        <authorList>
            <person name="Meera S.P."/>
            <person name="Sreeshan A."/>
            <person name="Augustine A."/>
        </authorList>
    </citation>
    <scope>NUCLEOTIDE SEQUENCE</scope>
    <source>
        <tissue evidence="1">Leaf</tissue>
    </source>
</reference>
<evidence type="ECO:0000313" key="1">
    <source>
        <dbReference type="EMBL" id="MBX50645.1"/>
    </source>
</evidence>
<sequence length="56" mass="6384">MNRLIGISYSGFLCVALNFFQRDIPHDSFLLPFSAVLSFSPLEWEFVIKDDFVPSG</sequence>
<name>A0A2P2P7C1_RHIMU</name>
<dbReference type="AlphaFoldDB" id="A0A2P2P7C1"/>
<accession>A0A2P2P7C1</accession>
<proteinExistence type="predicted"/>
<dbReference type="EMBL" id="GGEC01070161">
    <property type="protein sequence ID" value="MBX50645.1"/>
    <property type="molecule type" value="Transcribed_RNA"/>
</dbReference>